<evidence type="ECO:0008006" key="3">
    <source>
        <dbReference type="Google" id="ProtNLM"/>
    </source>
</evidence>
<accession>A0A1J0ACH5</accession>
<dbReference type="RefSeq" id="WP_071454176.1">
    <property type="nucleotide sequence ID" value="NZ_CP017675.1"/>
</dbReference>
<evidence type="ECO:0000313" key="2">
    <source>
        <dbReference type="Proteomes" id="UP000180235"/>
    </source>
</evidence>
<dbReference type="STRING" id="1188229.GlitD10_1298"/>
<sequence length="159" mass="18467">MEPQATTDYDRDFYAWTQTQVAYLRTEQFHLLDIDHLCEEIASLGKQQKRELRHRLGILLGHLLKWTYQPSARSKSWQATIQEQRERIQEHLEENPSLQPYLAEAIQKGYRDGLNLVNRETPLDPAQLPPSCPFSKAQIFAEPIAISDCHVSPIIFNKP</sequence>
<dbReference type="Pfam" id="PF01724">
    <property type="entry name" value="DUF29"/>
    <property type="match status" value="1"/>
</dbReference>
<dbReference type="KEGG" id="glt:GlitD10_1298"/>
<dbReference type="EMBL" id="CP017675">
    <property type="protein sequence ID" value="APB33619.1"/>
    <property type="molecule type" value="Genomic_DNA"/>
</dbReference>
<gene>
    <name evidence="1" type="ORF">GlitD10_1298</name>
</gene>
<dbReference type="PANTHER" id="PTHR34235:SF4">
    <property type="entry name" value="SLR0291 PROTEIN"/>
    <property type="match status" value="1"/>
</dbReference>
<dbReference type="InterPro" id="IPR002636">
    <property type="entry name" value="DUF29"/>
</dbReference>
<organism evidence="1 2">
    <name type="scientific">Gloeomargarita lithophora Alchichica-D10</name>
    <dbReference type="NCBI Taxonomy" id="1188229"/>
    <lineage>
        <taxon>Bacteria</taxon>
        <taxon>Bacillati</taxon>
        <taxon>Cyanobacteriota</taxon>
        <taxon>Cyanophyceae</taxon>
        <taxon>Gloeomargaritales</taxon>
        <taxon>Gloeomargaritaceae</taxon>
        <taxon>Gloeomargarita</taxon>
    </lineage>
</organism>
<evidence type="ECO:0000313" key="1">
    <source>
        <dbReference type="EMBL" id="APB33619.1"/>
    </source>
</evidence>
<dbReference type="PANTHER" id="PTHR34235">
    <property type="entry name" value="SLR1203 PROTEIN-RELATED"/>
    <property type="match status" value="1"/>
</dbReference>
<dbReference type="AlphaFoldDB" id="A0A1J0ACH5"/>
<dbReference type="OrthoDB" id="5769308at2"/>
<proteinExistence type="predicted"/>
<keyword evidence="2" id="KW-1185">Reference proteome</keyword>
<dbReference type="Gene3D" id="1.20.1220.20">
    <property type="entry name" value="Uncharcterised protein PF01724"/>
    <property type="match status" value="1"/>
</dbReference>
<reference evidence="1 2" key="1">
    <citation type="submission" date="2016-10" db="EMBL/GenBank/DDBJ databases">
        <title>Description of Gloeomargarita lithophora gen. nov., sp. nov., a thylakoid-bearing basal-branching cyanobacterium with intracellular carbonates, and proposal for Gloeomargaritales ord. nov.</title>
        <authorList>
            <person name="Moreira D."/>
            <person name="Tavera R."/>
            <person name="Benzerara K."/>
            <person name="Skouri-Panet F."/>
            <person name="Couradeau E."/>
            <person name="Gerard E."/>
            <person name="Loussert C."/>
            <person name="Novelo E."/>
            <person name="Zivanovic Y."/>
            <person name="Lopez-Garcia P."/>
        </authorList>
    </citation>
    <scope>NUCLEOTIDE SEQUENCE [LARGE SCALE GENOMIC DNA]</scope>
    <source>
        <strain evidence="1 2">D10</strain>
    </source>
</reference>
<dbReference type="Proteomes" id="UP000180235">
    <property type="component" value="Chromosome"/>
</dbReference>
<protein>
    <recommendedName>
        <fullName evidence="3">DUF29 domain-containing protein</fullName>
    </recommendedName>
</protein>
<name>A0A1J0ACH5_9CYAN</name>